<dbReference type="GO" id="GO:0004611">
    <property type="term" value="F:phosphoenolpyruvate carboxykinase activity"/>
    <property type="evidence" value="ECO:0007669"/>
    <property type="project" value="InterPro"/>
</dbReference>
<gene>
    <name evidence="1" type="ORF">LCGC14_2229130</name>
</gene>
<dbReference type="EMBL" id="LAZR01029951">
    <property type="protein sequence ID" value="KKL58064.1"/>
    <property type="molecule type" value="Genomic_DNA"/>
</dbReference>
<evidence type="ECO:0000313" key="1">
    <source>
        <dbReference type="EMBL" id="KKL58064.1"/>
    </source>
</evidence>
<organism evidence="1">
    <name type="scientific">marine sediment metagenome</name>
    <dbReference type="NCBI Taxonomy" id="412755"/>
    <lineage>
        <taxon>unclassified sequences</taxon>
        <taxon>metagenomes</taxon>
        <taxon>ecological metagenomes</taxon>
    </lineage>
</organism>
<dbReference type="GO" id="GO:0006094">
    <property type="term" value="P:gluconeogenesis"/>
    <property type="evidence" value="ECO:0007669"/>
    <property type="project" value="InterPro"/>
</dbReference>
<accession>A0A0F9D8W2</accession>
<sequence length="44" mass="4922">LNPINTWEDKAKYAEYAAKLAADFTENFAKYDVSDEIKNAGPKA</sequence>
<protein>
    <recommendedName>
        <fullName evidence="2">Phosphoenolpyruvate carboxykinase (ATP)</fullName>
    </recommendedName>
</protein>
<dbReference type="Gene3D" id="3.90.228.20">
    <property type="match status" value="1"/>
</dbReference>
<comment type="caution">
    <text evidence="1">The sequence shown here is derived from an EMBL/GenBank/DDBJ whole genome shotgun (WGS) entry which is preliminary data.</text>
</comment>
<dbReference type="GO" id="GO:0017076">
    <property type="term" value="F:purine nucleotide binding"/>
    <property type="evidence" value="ECO:0007669"/>
    <property type="project" value="InterPro"/>
</dbReference>
<dbReference type="SUPFAM" id="SSF53795">
    <property type="entry name" value="PEP carboxykinase-like"/>
    <property type="match status" value="1"/>
</dbReference>
<name>A0A0F9D8W2_9ZZZZ</name>
<dbReference type="InterPro" id="IPR013035">
    <property type="entry name" value="PEP_carboxykinase_C"/>
</dbReference>
<dbReference type="AlphaFoldDB" id="A0A0F9D8W2"/>
<feature type="non-terminal residue" evidence="1">
    <location>
        <position position="1"/>
    </location>
</feature>
<reference evidence="1" key="1">
    <citation type="journal article" date="2015" name="Nature">
        <title>Complex archaea that bridge the gap between prokaryotes and eukaryotes.</title>
        <authorList>
            <person name="Spang A."/>
            <person name="Saw J.H."/>
            <person name="Jorgensen S.L."/>
            <person name="Zaremba-Niedzwiedzka K."/>
            <person name="Martijn J."/>
            <person name="Lind A.E."/>
            <person name="van Eijk R."/>
            <person name="Schleper C."/>
            <person name="Guy L."/>
            <person name="Ettema T.J."/>
        </authorList>
    </citation>
    <scope>NUCLEOTIDE SEQUENCE</scope>
</reference>
<proteinExistence type="predicted"/>
<evidence type="ECO:0008006" key="2">
    <source>
        <dbReference type="Google" id="ProtNLM"/>
    </source>
</evidence>